<dbReference type="Gene3D" id="3.10.520.10">
    <property type="entry name" value="ApbE-like domains"/>
    <property type="match status" value="1"/>
</dbReference>
<evidence type="ECO:0000256" key="2">
    <source>
        <dbReference type="ARBA" id="ARBA00016337"/>
    </source>
</evidence>
<dbReference type="EC" id="2.7.1.180" evidence="1 10"/>
<dbReference type="STRING" id="1155689.SAMN05444278_10189"/>
<evidence type="ECO:0000256" key="12">
    <source>
        <dbReference type="SAM" id="Phobius"/>
    </source>
</evidence>
<feature type="binding site" evidence="11">
    <location>
        <position position="179"/>
    </location>
    <ligand>
        <name>Mg(2+)</name>
        <dbReference type="ChEBI" id="CHEBI:18420"/>
    </ligand>
</feature>
<dbReference type="OrthoDB" id="9778595at2"/>
<evidence type="ECO:0000256" key="10">
    <source>
        <dbReference type="PIRNR" id="PIRNR006268"/>
    </source>
</evidence>
<dbReference type="InterPro" id="IPR024932">
    <property type="entry name" value="ApbE"/>
</dbReference>
<feature type="binding site" evidence="11">
    <location>
        <position position="302"/>
    </location>
    <ligand>
        <name>Mg(2+)</name>
        <dbReference type="ChEBI" id="CHEBI:18420"/>
    </ligand>
</feature>
<dbReference type="RefSeq" id="WP_073190466.1">
    <property type="nucleotide sequence ID" value="NZ_FQTW01000001.1"/>
</dbReference>
<keyword evidence="3 10" id="KW-0285">Flavoprotein</keyword>
<name>A0A1M4SCI7_9FLAO</name>
<keyword evidence="13" id="KW-0449">Lipoprotein</keyword>
<gene>
    <name evidence="13" type="ORF">SAMN05444278_10189</name>
</gene>
<comment type="cofactor">
    <cofactor evidence="11">
        <name>Mg(2+)</name>
        <dbReference type="ChEBI" id="CHEBI:18420"/>
    </cofactor>
    <cofactor evidence="11">
        <name>Mn(2+)</name>
        <dbReference type="ChEBI" id="CHEBI:29035"/>
    </cofactor>
    <text evidence="11">Magnesium. Can also use manganese.</text>
</comment>
<keyword evidence="5 10" id="KW-0479">Metal-binding</keyword>
<organism evidence="13 14">
    <name type="scientific">Psychroflexus salarius</name>
    <dbReference type="NCBI Taxonomy" id="1155689"/>
    <lineage>
        <taxon>Bacteria</taxon>
        <taxon>Pseudomonadati</taxon>
        <taxon>Bacteroidota</taxon>
        <taxon>Flavobacteriia</taxon>
        <taxon>Flavobacteriales</taxon>
        <taxon>Flavobacteriaceae</taxon>
        <taxon>Psychroflexus</taxon>
    </lineage>
</organism>
<comment type="similarity">
    <text evidence="10">Belongs to the ApbE family.</text>
</comment>
<keyword evidence="14" id="KW-1185">Reference proteome</keyword>
<accession>A0A1M4SCI7</accession>
<keyword evidence="4 10" id="KW-0808">Transferase</keyword>
<reference evidence="13 14" key="1">
    <citation type="submission" date="2016-11" db="EMBL/GenBank/DDBJ databases">
        <authorList>
            <person name="Jaros S."/>
            <person name="Januszkiewicz K."/>
            <person name="Wedrychowicz H."/>
        </authorList>
    </citation>
    <scope>NUCLEOTIDE SEQUENCE [LARGE SCALE GENOMIC DNA]</scope>
    <source>
        <strain evidence="13 14">DSM 25661</strain>
    </source>
</reference>
<dbReference type="Pfam" id="PF02424">
    <property type="entry name" value="ApbE"/>
    <property type="match status" value="1"/>
</dbReference>
<dbReference type="Proteomes" id="UP000184462">
    <property type="component" value="Unassembled WGS sequence"/>
</dbReference>
<feature type="binding site" evidence="11">
    <location>
        <position position="298"/>
    </location>
    <ligand>
        <name>Mg(2+)</name>
        <dbReference type="ChEBI" id="CHEBI:18420"/>
    </ligand>
</feature>
<evidence type="ECO:0000256" key="3">
    <source>
        <dbReference type="ARBA" id="ARBA00022630"/>
    </source>
</evidence>
<evidence type="ECO:0000256" key="1">
    <source>
        <dbReference type="ARBA" id="ARBA00011955"/>
    </source>
</evidence>
<dbReference type="EMBL" id="FQTW01000001">
    <property type="protein sequence ID" value="SHE29910.1"/>
    <property type="molecule type" value="Genomic_DNA"/>
</dbReference>
<evidence type="ECO:0000256" key="7">
    <source>
        <dbReference type="ARBA" id="ARBA00022842"/>
    </source>
</evidence>
<evidence type="ECO:0000256" key="9">
    <source>
        <dbReference type="ARBA" id="ARBA00048540"/>
    </source>
</evidence>
<dbReference type="SUPFAM" id="SSF143631">
    <property type="entry name" value="ApbE-like"/>
    <property type="match status" value="1"/>
</dbReference>
<evidence type="ECO:0000256" key="11">
    <source>
        <dbReference type="PIRSR" id="PIRSR006268-2"/>
    </source>
</evidence>
<evidence type="ECO:0000313" key="13">
    <source>
        <dbReference type="EMBL" id="SHE29910.1"/>
    </source>
</evidence>
<dbReference type="GO" id="GO:0016740">
    <property type="term" value="F:transferase activity"/>
    <property type="evidence" value="ECO:0007669"/>
    <property type="project" value="UniProtKB-UniRule"/>
</dbReference>
<evidence type="ECO:0000313" key="14">
    <source>
        <dbReference type="Proteomes" id="UP000184462"/>
    </source>
</evidence>
<evidence type="ECO:0000256" key="8">
    <source>
        <dbReference type="ARBA" id="ARBA00031306"/>
    </source>
</evidence>
<dbReference type="PANTHER" id="PTHR30040">
    <property type="entry name" value="THIAMINE BIOSYNTHESIS LIPOPROTEIN APBE"/>
    <property type="match status" value="1"/>
</dbReference>
<sequence>MKSKFVGYAFIGAIVIVIAVVIFRMASNENEVNTNTSTEDFLVYEGQVYGTYFSIIYKSPESYKSQIDSIFNSIDEAASAYISHSEINQLNKKRIITNSSKILKAHFKKAQDLYDATNAYFDPTISPVIELWGFGKNTTPKADSLKIERAMQRVGFSKSYKISNDTINLNENAIINFTAMGEGFAIDEISNFLDSKNITDFKVEIGGELRSKGESSKQKPWLIGIENPLYDENPDLNRFLATIEVSNRALSTSGSYRKYFIDDAGVKRSHIINPKTGYPVNHTLISVSVLAENSTEADAYATAIMAMGLEQGKIFIENKPNLEAFLIFETADGIDFWRSSQEFKLKS</sequence>
<keyword evidence="12" id="KW-1133">Transmembrane helix</keyword>
<keyword evidence="6 10" id="KW-0274">FAD</keyword>
<protein>
    <recommendedName>
        <fullName evidence="2 10">FAD:protein FMN transferase</fullName>
        <ecNumber evidence="1 10">2.7.1.180</ecNumber>
    </recommendedName>
    <alternativeName>
        <fullName evidence="8 10">Flavin transferase</fullName>
    </alternativeName>
</protein>
<dbReference type="GO" id="GO:0046872">
    <property type="term" value="F:metal ion binding"/>
    <property type="evidence" value="ECO:0007669"/>
    <property type="project" value="UniProtKB-UniRule"/>
</dbReference>
<dbReference type="AlphaFoldDB" id="A0A1M4SCI7"/>
<keyword evidence="12" id="KW-0812">Transmembrane</keyword>
<dbReference type="PANTHER" id="PTHR30040:SF2">
    <property type="entry name" value="FAD:PROTEIN FMN TRANSFERASE"/>
    <property type="match status" value="1"/>
</dbReference>
<proteinExistence type="inferred from homology"/>
<evidence type="ECO:0000256" key="6">
    <source>
        <dbReference type="ARBA" id="ARBA00022827"/>
    </source>
</evidence>
<feature type="transmembrane region" description="Helical" evidence="12">
    <location>
        <begin position="5"/>
        <end position="26"/>
    </location>
</feature>
<dbReference type="InterPro" id="IPR003374">
    <property type="entry name" value="ApbE-like_sf"/>
</dbReference>
<evidence type="ECO:0000256" key="5">
    <source>
        <dbReference type="ARBA" id="ARBA00022723"/>
    </source>
</evidence>
<keyword evidence="12" id="KW-0472">Membrane</keyword>
<dbReference type="PIRSF" id="PIRSF006268">
    <property type="entry name" value="ApbE"/>
    <property type="match status" value="1"/>
</dbReference>
<evidence type="ECO:0000256" key="4">
    <source>
        <dbReference type="ARBA" id="ARBA00022679"/>
    </source>
</evidence>
<keyword evidence="7 10" id="KW-0460">Magnesium</keyword>
<comment type="catalytic activity">
    <reaction evidence="9 10">
        <text>L-threonyl-[protein] + FAD = FMN-L-threonyl-[protein] + AMP + H(+)</text>
        <dbReference type="Rhea" id="RHEA:36847"/>
        <dbReference type="Rhea" id="RHEA-COMP:11060"/>
        <dbReference type="Rhea" id="RHEA-COMP:11061"/>
        <dbReference type="ChEBI" id="CHEBI:15378"/>
        <dbReference type="ChEBI" id="CHEBI:30013"/>
        <dbReference type="ChEBI" id="CHEBI:57692"/>
        <dbReference type="ChEBI" id="CHEBI:74257"/>
        <dbReference type="ChEBI" id="CHEBI:456215"/>
        <dbReference type="EC" id="2.7.1.180"/>
    </reaction>
</comment>